<keyword evidence="3" id="KW-1185">Reference proteome</keyword>
<comment type="caution">
    <text evidence="2">The sequence shown here is derived from an EMBL/GenBank/DDBJ whole genome shotgun (WGS) entry which is preliminary data.</text>
</comment>
<evidence type="ECO:0000313" key="2">
    <source>
        <dbReference type="EMBL" id="RVX38988.1"/>
    </source>
</evidence>
<dbReference type="SUPFAM" id="SSF48452">
    <property type="entry name" value="TPR-like"/>
    <property type="match status" value="2"/>
</dbReference>
<dbReference type="Pfam" id="PF12770">
    <property type="entry name" value="CHAT"/>
    <property type="match status" value="1"/>
</dbReference>
<dbReference type="EMBL" id="SAUN01000001">
    <property type="protein sequence ID" value="RVX38988.1"/>
    <property type="molecule type" value="Genomic_DNA"/>
</dbReference>
<reference evidence="2 3" key="1">
    <citation type="submission" date="2019-01" db="EMBL/GenBank/DDBJ databases">
        <title>Sequencing the genomes of 1000 actinobacteria strains.</title>
        <authorList>
            <person name="Klenk H.-P."/>
        </authorList>
    </citation>
    <scope>NUCLEOTIDE SEQUENCE [LARGE SCALE GENOMIC DNA]</scope>
    <source>
        <strain evidence="2 3">DSM 43925</strain>
    </source>
</reference>
<dbReference type="InterPro" id="IPR019734">
    <property type="entry name" value="TPR_rpt"/>
</dbReference>
<dbReference type="SMART" id="SM00028">
    <property type="entry name" value="TPR"/>
    <property type="match status" value="5"/>
</dbReference>
<gene>
    <name evidence="2" type="ORF">EDD27_1320</name>
</gene>
<dbReference type="Gene3D" id="1.25.40.10">
    <property type="entry name" value="Tetratricopeptide repeat domain"/>
    <property type="match status" value="2"/>
</dbReference>
<accession>A0A438M0G3</accession>
<evidence type="ECO:0000313" key="3">
    <source>
        <dbReference type="Proteomes" id="UP000284824"/>
    </source>
</evidence>
<organism evidence="2 3">
    <name type="scientific">Nonomuraea polychroma</name>
    <dbReference type="NCBI Taxonomy" id="46176"/>
    <lineage>
        <taxon>Bacteria</taxon>
        <taxon>Bacillati</taxon>
        <taxon>Actinomycetota</taxon>
        <taxon>Actinomycetes</taxon>
        <taxon>Streptosporangiales</taxon>
        <taxon>Streptosporangiaceae</taxon>
        <taxon>Nonomuraea</taxon>
    </lineage>
</organism>
<dbReference type="InterPro" id="IPR024983">
    <property type="entry name" value="CHAT_dom"/>
</dbReference>
<proteinExistence type="predicted"/>
<sequence>MLPLVFARPREALDRARALLAAEPGPYDASIAHQVIGIWERDFGELARGLSHLRRARALAARSRSADREADVLAALGVAYVHAGRTRESLDALSRGVQLASGESLARVLFRRAYAMWVLGRYGEALADVRRALPILRRAGDVIWTARALTLRGTLCLAMGSAERAKSDFAAAERLWETTGQEHDKAIAVENRGLAAFRSGDLPAALYHLAAAERRFAELGTPAYVLSIERCAVLLAAGLARDAVRETDAAIARLDRLGGARSRRAELLLAAARAAAACGDLETAIARAGAAYRSFTRQGREWWSAQARSVLLQTRFARGEVSGRWAREAGALATRLAELGSPDAAQAHLLAGRIAMALGRTGEARVQLAAAAQGRFRGPAFARVDGWLAQALLAETAGNGKEVFAACHRGLDLLDEHRMTLGASELRARAAGQGAELVTLAQRVIRREGGGPRRLLEWSERWRAHALAVPSPRPPADPELLRDLTAFREISSRLEAARSAGGPVQTLRREQARLEREIRAHTLAANGSSGVAGPRFDVRELLGRLGDGWLVELVSVDGELRVLVCGRGRVREYGAGRLAEAALEADHACAELRRLAYGGDVGLGLLEECGRRLEEVLFGGAVLGEGPVVVVPPGRLHGVPWALLPSLRDRAVSVSPSAQVWLRAGRLRPLEDRVVLVRGAGLGAEVPSLAAAYGSATVLERGEAAAQRVLKEIDGCRVAHIAAHGAFRADSPMFSSLRLDDGPLTVHDLERLRRAPHQIILSACDAGRLEPVGGDELLGLAAALLPLGTAGIVASCVPVNDDAVVPLMIALHDGLRRGLGPAAALRDARAAMPPDPLHQATGWSFSAIGA</sequence>
<dbReference type="Proteomes" id="UP000284824">
    <property type="component" value="Unassembled WGS sequence"/>
</dbReference>
<name>A0A438M0G3_9ACTN</name>
<protein>
    <submittedName>
        <fullName evidence="2">CHAT domain-containing protein</fullName>
    </submittedName>
</protein>
<dbReference type="AlphaFoldDB" id="A0A438M0G3"/>
<evidence type="ECO:0000259" key="1">
    <source>
        <dbReference type="Pfam" id="PF12770"/>
    </source>
</evidence>
<feature type="domain" description="CHAT" evidence="1">
    <location>
        <begin position="627"/>
        <end position="849"/>
    </location>
</feature>
<dbReference type="InterPro" id="IPR011990">
    <property type="entry name" value="TPR-like_helical_dom_sf"/>
</dbReference>